<sequence>MPGGLTWANGKLSGTCEEYYEKETITLTMRVPYTEHINGAEGSVITP</sequence>
<name>A0AAF0RSD3_9CAUD</name>
<accession>A0AAF0RSD3</accession>
<evidence type="ECO:0000313" key="2">
    <source>
        <dbReference type="Proteomes" id="UP001237988"/>
    </source>
</evidence>
<organism evidence="1 2">
    <name type="scientific">Phage Phass-1</name>
    <dbReference type="NCBI Taxonomy" id="3043662"/>
    <lineage>
        <taxon>Viruses</taxon>
        <taxon>Duplodnaviria</taxon>
        <taxon>Heunggongvirae</taxon>
        <taxon>Uroviricota</taxon>
        <taxon>Caudoviricetes</taxon>
        <taxon>Caudoviricetes code 15 clade</taxon>
    </lineage>
</organism>
<dbReference type="EMBL" id="OQ749652">
    <property type="protein sequence ID" value="WIC39594.1"/>
    <property type="molecule type" value="Genomic_DNA"/>
</dbReference>
<dbReference type="Proteomes" id="UP001237988">
    <property type="component" value="Segment"/>
</dbReference>
<proteinExistence type="predicted"/>
<evidence type="ECO:0000313" key="1">
    <source>
        <dbReference type="EMBL" id="WIC39594.1"/>
    </source>
</evidence>
<reference evidence="1" key="1">
    <citation type="submission" date="2023-04" db="EMBL/GenBank/DDBJ databases">
        <title>Bacteriophage Phass-1 Discovered in the Human Gut Virome - the Founding Member of the Proposed New Family Phassviridae.</title>
        <authorList>
            <person name="Tikunov A.Y."/>
            <person name="Morozova V.V."/>
            <person name="Chechushkov A.V."/>
            <person name="Tikunova N.V."/>
        </authorList>
    </citation>
    <scope>NUCLEOTIDE SEQUENCE</scope>
</reference>
<protein>
    <submittedName>
        <fullName evidence="1">Uncharacterized protein</fullName>
    </submittedName>
</protein>